<gene>
    <name evidence="2" type="ORF">HHA04nite_24290</name>
</gene>
<evidence type="ECO:0000313" key="2">
    <source>
        <dbReference type="EMBL" id="GEK73885.1"/>
    </source>
</evidence>
<keyword evidence="3" id="KW-1185">Reference proteome</keyword>
<reference evidence="2 3" key="1">
    <citation type="submission" date="2019-07" db="EMBL/GenBank/DDBJ databases">
        <title>Whole genome shotgun sequence of Halomonas halophila NBRC 102604.</title>
        <authorList>
            <person name="Hosoyama A."/>
            <person name="Uohara A."/>
            <person name="Ohji S."/>
            <person name="Ichikawa N."/>
        </authorList>
    </citation>
    <scope>NUCLEOTIDE SEQUENCE [LARGE SCALE GENOMIC DNA]</scope>
    <source>
        <strain evidence="2 3">NBRC 102604</strain>
    </source>
</reference>
<organism evidence="2 3">
    <name type="scientific">Halomonas halophila</name>
    <dbReference type="NCBI Taxonomy" id="29573"/>
    <lineage>
        <taxon>Bacteria</taxon>
        <taxon>Pseudomonadati</taxon>
        <taxon>Pseudomonadota</taxon>
        <taxon>Gammaproteobacteria</taxon>
        <taxon>Oceanospirillales</taxon>
        <taxon>Halomonadaceae</taxon>
        <taxon>Halomonas</taxon>
    </lineage>
</organism>
<dbReference type="Proteomes" id="UP000321121">
    <property type="component" value="Unassembled WGS sequence"/>
</dbReference>
<proteinExistence type="predicted"/>
<accession>A0ABQ0U676</accession>
<feature type="region of interest" description="Disordered" evidence="1">
    <location>
        <begin position="18"/>
        <end position="61"/>
    </location>
</feature>
<evidence type="ECO:0000256" key="1">
    <source>
        <dbReference type="SAM" id="MobiDB-lite"/>
    </source>
</evidence>
<protein>
    <submittedName>
        <fullName evidence="2">Uncharacterized protein</fullName>
    </submittedName>
</protein>
<dbReference type="RefSeq" id="WP_107180804.1">
    <property type="nucleotide sequence ID" value="NZ_JBHUNQ010000002.1"/>
</dbReference>
<dbReference type="EMBL" id="BJUS01000031">
    <property type="protein sequence ID" value="GEK73885.1"/>
    <property type="molecule type" value="Genomic_DNA"/>
</dbReference>
<comment type="caution">
    <text evidence="2">The sequence shown here is derived from an EMBL/GenBank/DDBJ whole genome shotgun (WGS) entry which is preliminary data.</text>
</comment>
<evidence type="ECO:0000313" key="3">
    <source>
        <dbReference type="Proteomes" id="UP000321121"/>
    </source>
</evidence>
<name>A0ABQ0U676_9GAMM</name>
<sequence length="61" mass="6475">MEDTRIDIAEMTITGTEPLCPAATSHRPVSAASGIRTGPPASSHRPARAMSFDIRYPQGHG</sequence>